<evidence type="ECO:0000313" key="1">
    <source>
        <dbReference type="EMBL" id="CCB44868.1"/>
    </source>
</evidence>
<dbReference type="PaxDb" id="29760-VIT_18s0072g00640.t01"/>
<reference evidence="2" key="1">
    <citation type="journal article" date="2007" name="Nature">
        <title>The grapevine genome sequence suggests ancestral hexaploidization in major angiosperm phyla.</title>
        <authorList>
            <consortium name="The French-Italian Public Consortium for Grapevine Genome Characterization."/>
            <person name="Jaillon O."/>
            <person name="Aury J.-M."/>
            <person name="Noel B."/>
            <person name="Policriti A."/>
            <person name="Clepet C."/>
            <person name="Casagrande A."/>
            <person name="Choisne N."/>
            <person name="Aubourg S."/>
            <person name="Vitulo N."/>
            <person name="Jubin C."/>
            <person name="Vezzi A."/>
            <person name="Legeai F."/>
            <person name="Hugueney P."/>
            <person name="Dasilva C."/>
            <person name="Horner D."/>
            <person name="Mica E."/>
            <person name="Jublot D."/>
            <person name="Poulain J."/>
            <person name="Bruyere C."/>
            <person name="Billault A."/>
            <person name="Segurens B."/>
            <person name="Gouyvenoux M."/>
            <person name="Ugarte E."/>
            <person name="Cattonaro F."/>
            <person name="Anthouard V."/>
            <person name="Vico V."/>
            <person name="Del Fabbro C."/>
            <person name="Alaux M."/>
            <person name="Di Gaspero G."/>
            <person name="Dumas V."/>
            <person name="Felice N."/>
            <person name="Paillard S."/>
            <person name="Juman I."/>
            <person name="Moroldo M."/>
            <person name="Scalabrin S."/>
            <person name="Canaguier A."/>
            <person name="Le Clainche I."/>
            <person name="Malacrida G."/>
            <person name="Durand E."/>
            <person name="Pesole G."/>
            <person name="Laucou V."/>
            <person name="Chatelet P."/>
            <person name="Merdinoglu D."/>
            <person name="Delledonne M."/>
            <person name="Pezzotti M."/>
            <person name="Lecharny A."/>
            <person name="Scarpelli C."/>
            <person name="Artiguenave F."/>
            <person name="Pe M.E."/>
            <person name="Valle G."/>
            <person name="Morgante M."/>
            <person name="Caboche M."/>
            <person name="Adam-Blondon A.-F."/>
            <person name="Weissenbach J."/>
            <person name="Quetier F."/>
            <person name="Wincker P."/>
        </authorList>
    </citation>
    <scope>NUCLEOTIDE SEQUENCE [LARGE SCALE GENOMIC DNA]</scope>
    <source>
        <strain evidence="2">cv. Pinot noir / PN40024</strain>
    </source>
</reference>
<dbReference type="AlphaFoldDB" id="F6GY32"/>
<protein>
    <submittedName>
        <fullName evidence="1">Uncharacterized protein</fullName>
    </submittedName>
</protein>
<dbReference type="Proteomes" id="UP000009183">
    <property type="component" value="Chromosome 18"/>
</dbReference>
<sequence length="20" mass="2428">MLRFQKTVKKFLIKVSCMQV</sequence>
<dbReference type="EMBL" id="FN594968">
    <property type="protein sequence ID" value="CCB44868.1"/>
    <property type="molecule type" value="Genomic_DNA"/>
</dbReference>
<name>F6GY32_VITVI</name>
<keyword evidence="2" id="KW-1185">Reference proteome</keyword>
<proteinExistence type="predicted"/>
<accession>F6GY32</accession>
<evidence type="ECO:0000313" key="2">
    <source>
        <dbReference type="Proteomes" id="UP000009183"/>
    </source>
</evidence>
<dbReference type="HOGENOM" id="CLU_3428834_0_0_1"/>
<gene>
    <name evidence="1" type="ordered locus">VIT_18s0072g00640</name>
</gene>
<organism evidence="1 2">
    <name type="scientific">Vitis vinifera</name>
    <name type="common">Grape</name>
    <dbReference type="NCBI Taxonomy" id="29760"/>
    <lineage>
        <taxon>Eukaryota</taxon>
        <taxon>Viridiplantae</taxon>
        <taxon>Streptophyta</taxon>
        <taxon>Embryophyta</taxon>
        <taxon>Tracheophyta</taxon>
        <taxon>Spermatophyta</taxon>
        <taxon>Magnoliopsida</taxon>
        <taxon>eudicotyledons</taxon>
        <taxon>Gunneridae</taxon>
        <taxon>Pentapetalae</taxon>
        <taxon>rosids</taxon>
        <taxon>Vitales</taxon>
        <taxon>Vitaceae</taxon>
        <taxon>Viteae</taxon>
        <taxon>Vitis</taxon>
    </lineage>
</organism>
<dbReference type="InParanoid" id="F6GY32"/>